<accession>A0AAV2MXV8</accession>
<reference evidence="2" key="1">
    <citation type="submission" date="2024-04" db="EMBL/GenBank/DDBJ databases">
        <authorList>
            <consortium name="Molecular Ecology Group"/>
        </authorList>
    </citation>
    <scope>NUCLEOTIDE SEQUENCE</scope>
</reference>
<name>A0AAV2MXV8_9HYME</name>
<dbReference type="Proteomes" id="UP001497644">
    <property type="component" value="Unassembled WGS sequence"/>
</dbReference>
<dbReference type="AlphaFoldDB" id="A0AAV2MXV8"/>
<evidence type="ECO:0000256" key="1">
    <source>
        <dbReference type="SAM" id="MobiDB-lite"/>
    </source>
</evidence>
<comment type="caution">
    <text evidence="2">The sequence shown here is derived from an EMBL/GenBank/DDBJ whole genome shotgun (WGS) entry which is preliminary data.</text>
</comment>
<sequence>MIPAAEETTLEELAEVPVIDQAQDVPNAEPEVIEQNPDEHQGHNPDENREENPDVHRKEDSQANVDKQVRRFRQANSGHSSEIECEVIYEKLKVRQKPSIIKIEIIPPTFRIVVRKKPEVITID</sequence>
<feature type="region of interest" description="Disordered" evidence="1">
    <location>
        <begin position="1"/>
        <end position="80"/>
    </location>
</feature>
<feature type="compositionally biased region" description="Basic and acidic residues" evidence="1">
    <location>
        <begin position="37"/>
        <end position="61"/>
    </location>
</feature>
<evidence type="ECO:0000313" key="2">
    <source>
        <dbReference type="EMBL" id="CAL1671904.1"/>
    </source>
</evidence>
<organism evidence="2 3">
    <name type="scientific">Lasius platythorax</name>
    <dbReference type="NCBI Taxonomy" id="488582"/>
    <lineage>
        <taxon>Eukaryota</taxon>
        <taxon>Metazoa</taxon>
        <taxon>Ecdysozoa</taxon>
        <taxon>Arthropoda</taxon>
        <taxon>Hexapoda</taxon>
        <taxon>Insecta</taxon>
        <taxon>Pterygota</taxon>
        <taxon>Neoptera</taxon>
        <taxon>Endopterygota</taxon>
        <taxon>Hymenoptera</taxon>
        <taxon>Apocrita</taxon>
        <taxon>Aculeata</taxon>
        <taxon>Formicoidea</taxon>
        <taxon>Formicidae</taxon>
        <taxon>Formicinae</taxon>
        <taxon>Lasius</taxon>
        <taxon>Lasius</taxon>
    </lineage>
</organism>
<protein>
    <submittedName>
        <fullName evidence="2">Uncharacterized protein</fullName>
    </submittedName>
</protein>
<keyword evidence="3" id="KW-1185">Reference proteome</keyword>
<dbReference type="EMBL" id="CAXIPU020000435">
    <property type="protein sequence ID" value="CAL1671904.1"/>
    <property type="molecule type" value="Genomic_DNA"/>
</dbReference>
<proteinExistence type="predicted"/>
<evidence type="ECO:0000313" key="3">
    <source>
        <dbReference type="Proteomes" id="UP001497644"/>
    </source>
</evidence>
<gene>
    <name evidence="2" type="ORF">LPLAT_LOCUS5321</name>
</gene>